<dbReference type="SMART" id="SM00979">
    <property type="entry name" value="TIFY"/>
    <property type="match status" value="1"/>
</dbReference>
<comment type="domain">
    <text evidence="4">The jas domain is required for interaction with COI1.</text>
</comment>
<dbReference type="EMBL" id="CP136896">
    <property type="protein sequence ID" value="WOL13769.1"/>
    <property type="molecule type" value="Genomic_DNA"/>
</dbReference>
<feature type="domain" description="Tify" evidence="6">
    <location>
        <begin position="180"/>
        <end position="215"/>
    </location>
</feature>
<dbReference type="GO" id="GO:0005634">
    <property type="term" value="C:nucleus"/>
    <property type="evidence" value="ECO:0007669"/>
    <property type="project" value="UniProtKB-SubCell"/>
</dbReference>
<evidence type="ECO:0000259" key="6">
    <source>
        <dbReference type="PROSITE" id="PS51320"/>
    </source>
</evidence>
<dbReference type="InterPro" id="IPR018467">
    <property type="entry name" value="CCT_CS"/>
</dbReference>
<evidence type="ECO:0000256" key="3">
    <source>
        <dbReference type="ARBA" id="ARBA00022843"/>
    </source>
</evidence>
<keyword evidence="8" id="KW-1185">Reference proteome</keyword>
<evidence type="ECO:0000313" key="7">
    <source>
        <dbReference type="EMBL" id="WOL13769.1"/>
    </source>
</evidence>
<dbReference type="Pfam" id="PF06200">
    <property type="entry name" value="tify"/>
    <property type="match status" value="1"/>
</dbReference>
<evidence type="ECO:0000256" key="4">
    <source>
        <dbReference type="RuleBase" id="RU369065"/>
    </source>
</evidence>
<dbReference type="PANTHER" id="PTHR33077">
    <property type="entry name" value="PROTEIN TIFY 4A-RELATED-RELATED"/>
    <property type="match status" value="1"/>
</dbReference>
<comment type="subcellular location">
    <subcellularLocation>
        <location evidence="4">Nucleus</location>
    </subcellularLocation>
</comment>
<accession>A0AAQ3QJN5</accession>
<feature type="compositionally biased region" description="Basic and acidic residues" evidence="5">
    <location>
        <begin position="1"/>
        <end position="12"/>
    </location>
</feature>
<dbReference type="GO" id="GO:0009611">
    <property type="term" value="P:response to wounding"/>
    <property type="evidence" value="ECO:0007669"/>
    <property type="project" value="UniProtKB-UniRule"/>
</dbReference>
<comment type="function">
    <text evidence="4">Repressor of jasmonate responses.</text>
</comment>
<comment type="similarity">
    <text evidence="1 4">Belongs to the TIFY/JAZ family.</text>
</comment>
<keyword evidence="3" id="KW-0832">Ubl conjugation</keyword>
<evidence type="ECO:0000313" key="8">
    <source>
        <dbReference type="Proteomes" id="UP001327560"/>
    </source>
</evidence>
<keyword evidence="2 4" id="KW-1184">Jasmonic acid signaling pathway</keyword>
<dbReference type="Pfam" id="PF09425">
    <property type="entry name" value="Jas_motif"/>
    <property type="match status" value="1"/>
</dbReference>
<dbReference type="AlphaFoldDB" id="A0AAQ3QJN5"/>
<gene>
    <name evidence="7" type="ORF">Cni_G22548</name>
</gene>
<evidence type="ECO:0000256" key="1">
    <source>
        <dbReference type="ARBA" id="ARBA00008614"/>
    </source>
</evidence>
<organism evidence="7 8">
    <name type="scientific">Canna indica</name>
    <name type="common">Indian-shot</name>
    <dbReference type="NCBI Taxonomy" id="4628"/>
    <lineage>
        <taxon>Eukaryota</taxon>
        <taxon>Viridiplantae</taxon>
        <taxon>Streptophyta</taxon>
        <taxon>Embryophyta</taxon>
        <taxon>Tracheophyta</taxon>
        <taxon>Spermatophyta</taxon>
        <taxon>Magnoliopsida</taxon>
        <taxon>Liliopsida</taxon>
        <taxon>Zingiberales</taxon>
        <taxon>Cannaceae</taxon>
        <taxon>Canna</taxon>
    </lineage>
</organism>
<dbReference type="InterPro" id="IPR010399">
    <property type="entry name" value="Tify_dom"/>
</dbReference>
<dbReference type="PANTHER" id="PTHR33077:SF90">
    <property type="entry name" value="PROTEIN TIFY 7"/>
    <property type="match status" value="1"/>
</dbReference>
<evidence type="ECO:0000256" key="2">
    <source>
        <dbReference type="ARBA" id="ARBA00022819"/>
    </source>
</evidence>
<evidence type="ECO:0000256" key="5">
    <source>
        <dbReference type="SAM" id="MobiDB-lite"/>
    </source>
</evidence>
<dbReference type="PROSITE" id="PS51320">
    <property type="entry name" value="TIFY"/>
    <property type="match status" value="1"/>
</dbReference>
<proteinExistence type="inferred from homology"/>
<dbReference type="InterPro" id="IPR040390">
    <property type="entry name" value="TIFY/JAZ"/>
</dbReference>
<name>A0AAQ3QJN5_9LILI</name>
<dbReference type="Proteomes" id="UP001327560">
    <property type="component" value="Chromosome 7"/>
</dbReference>
<dbReference type="GO" id="GO:2000022">
    <property type="term" value="P:regulation of jasmonic acid mediated signaling pathway"/>
    <property type="evidence" value="ECO:0007669"/>
    <property type="project" value="UniProtKB-UniRule"/>
</dbReference>
<feature type="region of interest" description="Disordered" evidence="5">
    <location>
        <begin position="1"/>
        <end position="27"/>
    </location>
</feature>
<sequence length="399" mass="43398">MERDFLGIRGRDSVAAAPKGDTSGSRQDAALLGGSAVQWPFSNKVSAMQQFMFYKAAQEERPRNYVFDKHPSLRFQPMSTMGALDSNQKASHALTSQKYLGLDAQGINQYPIHAYQLPRTGHQLNVHQTIPFNTGSPFFKVQSHHVPNMAVTSPFGGGHAINPVDGHVVGVFPPSNMPKHNHMTSQLTIFYGGCVNVFDDVPLDKAQAIMFLASKGYNVTPNAMNPISEAPLPIPAPVKATDAHGISTKKSFRPIRVVSPCSGLSSPISITSNAVPSPGSGSDISNDTTVLKGVKASIQTIQQENPKTYTNMPRAIPQARKASLARFLEKRKERMTNGMPYSCTHTALEKVNGFESCNLSSTSSPADINLPMYQKDSWFAAQQKNSMQSMESLSTELTI</sequence>
<keyword evidence="4" id="KW-0539">Nucleus</keyword>
<protein>
    <recommendedName>
        <fullName evidence="4">Protein TIFY</fullName>
    </recommendedName>
    <alternativeName>
        <fullName evidence="4">Jasmonate ZIM domain-containing protein</fullName>
    </alternativeName>
</protein>
<dbReference type="GO" id="GO:0031347">
    <property type="term" value="P:regulation of defense response"/>
    <property type="evidence" value="ECO:0007669"/>
    <property type="project" value="UniProtKB-UniRule"/>
</dbReference>
<reference evidence="7 8" key="1">
    <citation type="submission" date="2023-10" db="EMBL/GenBank/DDBJ databases">
        <title>Chromosome-scale genome assembly provides insights into flower coloration mechanisms of Canna indica.</title>
        <authorList>
            <person name="Li C."/>
        </authorList>
    </citation>
    <scope>NUCLEOTIDE SEQUENCE [LARGE SCALE GENOMIC DNA]</scope>
    <source>
        <tissue evidence="7">Flower</tissue>
    </source>
</reference>